<feature type="region of interest" description="Disordered" evidence="1">
    <location>
        <begin position="208"/>
        <end position="248"/>
    </location>
</feature>
<feature type="compositionally biased region" description="Acidic residues" evidence="1">
    <location>
        <begin position="210"/>
        <end position="223"/>
    </location>
</feature>
<name>A0ABN9Q2H6_9DINO</name>
<dbReference type="Proteomes" id="UP001189429">
    <property type="component" value="Unassembled WGS sequence"/>
</dbReference>
<accession>A0ABN9Q2H6</accession>
<dbReference type="EMBL" id="CAUYUJ010001969">
    <property type="protein sequence ID" value="CAK0798543.1"/>
    <property type="molecule type" value="Genomic_DNA"/>
</dbReference>
<evidence type="ECO:0000313" key="3">
    <source>
        <dbReference type="EMBL" id="CAK0798543.1"/>
    </source>
</evidence>
<reference evidence="3" key="1">
    <citation type="submission" date="2023-10" db="EMBL/GenBank/DDBJ databases">
        <authorList>
            <person name="Chen Y."/>
            <person name="Shah S."/>
            <person name="Dougan E. K."/>
            <person name="Thang M."/>
            <person name="Chan C."/>
        </authorList>
    </citation>
    <scope>NUCLEOTIDE SEQUENCE [LARGE SCALE GENOMIC DNA]</scope>
</reference>
<protein>
    <submittedName>
        <fullName evidence="3">Uncharacterized protein</fullName>
    </submittedName>
</protein>
<feature type="non-terminal residue" evidence="3">
    <location>
        <position position="306"/>
    </location>
</feature>
<comment type="caution">
    <text evidence="3">The sequence shown here is derived from an EMBL/GenBank/DDBJ whole genome shotgun (WGS) entry which is preliminary data.</text>
</comment>
<proteinExistence type="predicted"/>
<evidence type="ECO:0000256" key="1">
    <source>
        <dbReference type="SAM" id="MobiDB-lite"/>
    </source>
</evidence>
<organism evidence="3 4">
    <name type="scientific">Prorocentrum cordatum</name>
    <dbReference type="NCBI Taxonomy" id="2364126"/>
    <lineage>
        <taxon>Eukaryota</taxon>
        <taxon>Sar</taxon>
        <taxon>Alveolata</taxon>
        <taxon>Dinophyceae</taxon>
        <taxon>Prorocentrales</taxon>
        <taxon>Prorocentraceae</taxon>
        <taxon>Prorocentrum</taxon>
    </lineage>
</organism>
<gene>
    <name evidence="3" type="ORF">PCOR1329_LOCUS7265</name>
</gene>
<feature type="signal peptide" evidence="2">
    <location>
        <begin position="1"/>
        <end position="19"/>
    </location>
</feature>
<feature type="chain" id="PRO_5045318429" evidence="2">
    <location>
        <begin position="20"/>
        <end position="306"/>
    </location>
</feature>
<evidence type="ECO:0000313" key="4">
    <source>
        <dbReference type="Proteomes" id="UP001189429"/>
    </source>
</evidence>
<keyword evidence="2" id="KW-0732">Signal</keyword>
<sequence>MAVYFQMMLLLVWPSEDEAHMPRRFRAVLFMDVFEDGGQDPVQERAPGGQGRAPPLISARRLRRAEAALQRARHAVRRWEAVPAGPSAEQAAQLKQARGELAGWYEVLNGEVALRAGRRGVHHEATRLVEMDDRTWDELLDDEQEADPYSQHWTGPFQQQTGLGESARYFFDLEAHEFRWTQEARALTLHLDEVSELVNQAGDEVRQALNEDEDDPVAESSDDGESHGAGERRARQLHSTDSDGVAPGELRRRTLSANVGQALNWAQRGIQDRMFFKPQRLPWQVIKGGTRAVQFAWLGMAVIGLP</sequence>
<evidence type="ECO:0000256" key="2">
    <source>
        <dbReference type="SAM" id="SignalP"/>
    </source>
</evidence>
<feature type="compositionally biased region" description="Basic and acidic residues" evidence="1">
    <location>
        <begin position="224"/>
        <end position="241"/>
    </location>
</feature>
<keyword evidence="4" id="KW-1185">Reference proteome</keyword>